<keyword evidence="2" id="KW-0732">Signal</keyword>
<dbReference type="EMBL" id="JAVRRA010017047">
    <property type="protein sequence ID" value="KAK5200867.1"/>
    <property type="molecule type" value="Genomic_DNA"/>
</dbReference>
<name>A0ABR0LN02_9PEZI</name>
<feature type="chain" id="PRO_5045397348" evidence="2">
    <location>
        <begin position="23"/>
        <end position="326"/>
    </location>
</feature>
<feature type="region of interest" description="Disordered" evidence="1">
    <location>
        <begin position="38"/>
        <end position="73"/>
    </location>
</feature>
<evidence type="ECO:0000256" key="2">
    <source>
        <dbReference type="SAM" id="SignalP"/>
    </source>
</evidence>
<feature type="compositionally biased region" description="Low complexity" evidence="1">
    <location>
        <begin position="51"/>
        <end position="64"/>
    </location>
</feature>
<feature type="compositionally biased region" description="Low complexity" evidence="1">
    <location>
        <begin position="175"/>
        <end position="207"/>
    </location>
</feature>
<evidence type="ECO:0000256" key="1">
    <source>
        <dbReference type="SAM" id="MobiDB-lite"/>
    </source>
</evidence>
<comment type="caution">
    <text evidence="3">The sequence shown here is derived from an EMBL/GenBank/DDBJ whole genome shotgun (WGS) entry which is preliminary data.</text>
</comment>
<evidence type="ECO:0000313" key="4">
    <source>
        <dbReference type="Proteomes" id="UP001357485"/>
    </source>
</evidence>
<protein>
    <submittedName>
        <fullName evidence="3">Uncharacterized protein</fullName>
    </submittedName>
</protein>
<keyword evidence="4" id="KW-1185">Reference proteome</keyword>
<reference evidence="3 4" key="1">
    <citation type="submission" date="2023-08" db="EMBL/GenBank/DDBJ databases">
        <title>Black Yeasts Isolated from many extreme environments.</title>
        <authorList>
            <person name="Coleine C."/>
            <person name="Stajich J.E."/>
            <person name="Selbmann L."/>
        </authorList>
    </citation>
    <scope>NUCLEOTIDE SEQUENCE [LARGE SCALE GENOMIC DNA]</scope>
    <source>
        <strain evidence="3 4">CCFEE 536</strain>
    </source>
</reference>
<proteinExistence type="predicted"/>
<feature type="region of interest" description="Disordered" evidence="1">
    <location>
        <begin position="167"/>
        <end position="212"/>
    </location>
</feature>
<dbReference type="Proteomes" id="UP001357485">
    <property type="component" value="Unassembled WGS sequence"/>
</dbReference>
<feature type="signal peptide" evidence="2">
    <location>
        <begin position="1"/>
        <end position="22"/>
    </location>
</feature>
<organism evidence="3 4">
    <name type="scientific">Cryomyces antarcticus</name>
    <dbReference type="NCBI Taxonomy" id="329879"/>
    <lineage>
        <taxon>Eukaryota</taxon>
        <taxon>Fungi</taxon>
        <taxon>Dikarya</taxon>
        <taxon>Ascomycota</taxon>
        <taxon>Pezizomycotina</taxon>
        <taxon>Dothideomycetes</taxon>
        <taxon>Dothideomycetes incertae sedis</taxon>
        <taxon>Cryomyces</taxon>
    </lineage>
</organism>
<accession>A0ABR0LN02</accession>
<sequence>MLQRSGVAGSLLALISSSVLFGALETVRRPFDAHLIGHNPQTANSKSAFGPTNSTSTLSSLSPSAERPSTSRASSYSDLEAGLFCAGLPGLGIYADHHPPPINLPPLPPFAPFSPQQHLDSAWRAVHPPLHTFHHVARRSASATNSPALRTIPTPPTVAALRSLSLSSGQHRQYSGRPASTSPSSSSRSSSGSSRTSSTLGRSPLSTMRRADAPDVPIIPEFKRLSNMPLPGAWLQVTAVARGLDDDVAAAAAAAGEALLVPRPLVVRKTRELCFEASKELLRSLDCLDVRVGGEVERYGGLGLGGGMVEGEGVSTLLPGGVLLRA</sequence>
<evidence type="ECO:0000313" key="3">
    <source>
        <dbReference type="EMBL" id="KAK5200867.1"/>
    </source>
</evidence>
<gene>
    <name evidence="3" type="ORF">LTR16_004628</name>
</gene>